<name>A0ABR3GT59_9PEZI</name>
<sequence length="490" mass="53574">MSRRRSPTRNKKKKKVAETADEFLNVGIEFEESGDRWRPGDKPKAGRFYVKAIESYETALQRNPNLFDAAYNRARLQYQLAQSPELLSSSHIASRHLLQKVLQSHRYCLTLNPKDEDALFNTGQVLCSFAEALVEYKNAPTEAKTEAAQLLSEAVEIFQKCLASQEMQYATLEASQDLQTQQLQEDVRMGEVGTETSENILPIETGDEGEDERMGEPGRWAIIQTPVTKNQLLDAGLAGLGACATLCPLAAEGLGRSLAWVQDIANSLLEFKITPLSQDTGRQDEIALARANFVVSLAEASFKSGGAIDPAAWEASIRTAFNESSGCNISTDFQVLCDKADAHIQLATTVTEQSTDRAPALAWKHYALAAQSLSSAAKLEPLKAEINIARGDVEILRANVEIPVAIQSRDLLLNNAGVYYRGAKRLEGNGERVRNEAMVKEAMVAFEMGGGELLKGIALNEAVRDVVIEAVDEGIFGPEWLDRVGGRASA</sequence>
<accession>A0ABR3GT59</accession>
<dbReference type="SUPFAM" id="SSF48452">
    <property type="entry name" value="TPR-like"/>
    <property type="match status" value="1"/>
</dbReference>
<protein>
    <submittedName>
        <fullName evidence="1">Uncharacterized protein</fullName>
    </submittedName>
</protein>
<evidence type="ECO:0000313" key="1">
    <source>
        <dbReference type="EMBL" id="KAL0639118.1"/>
    </source>
</evidence>
<dbReference type="EMBL" id="JBBBZM010000014">
    <property type="protein sequence ID" value="KAL0639118.1"/>
    <property type="molecule type" value="Genomic_DNA"/>
</dbReference>
<dbReference type="Gene3D" id="1.25.40.10">
    <property type="entry name" value="Tetratricopeptide repeat domain"/>
    <property type="match status" value="1"/>
</dbReference>
<dbReference type="Proteomes" id="UP001447188">
    <property type="component" value="Unassembled WGS sequence"/>
</dbReference>
<dbReference type="InterPro" id="IPR011990">
    <property type="entry name" value="TPR-like_helical_dom_sf"/>
</dbReference>
<proteinExistence type="predicted"/>
<reference evidence="1 2" key="1">
    <citation type="submission" date="2024-02" db="EMBL/GenBank/DDBJ databases">
        <title>Discinaceae phylogenomics.</title>
        <authorList>
            <person name="Dirks A.C."/>
            <person name="James T.Y."/>
        </authorList>
    </citation>
    <scope>NUCLEOTIDE SEQUENCE [LARGE SCALE GENOMIC DNA]</scope>
    <source>
        <strain evidence="1 2">ACD0624</strain>
    </source>
</reference>
<organism evidence="1 2">
    <name type="scientific">Discina gigas</name>
    <dbReference type="NCBI Taxonomy" id="1032678"/>
    <lineage>
        <taxon>Eukaryota</taxon>
        <taxon>Fungi</taxon>
        <taxon>Dikarya</taxon>
        <taxon>Ascomycota</taxon>
        <taxon>Pezizomycotina</taxon>
        <taxon>Pezizomycetes</taxon>
        <taxon>Pezizales</taxon>
        <taxon>Discinaceae</taxon>
        <taxon>Discina</taxon>
    </lineage>
</organism>
<comment type="caution">
    <text evidence="1">The sequence shown here is derived from an EMBL/GenBank/DDBJ whole genome shotgun (WGS) entry which is preliminary data.</text>
</comment>
<evidence type="ECO:0000313" key="2">
    <source>
        <dbReference type="Proteomes" id="UP001447188"/>
    </source>
</evidence>
<gene>
    <name evidence="1" type="ORF">Q9L58_001801</name>
</gene>
<keyword evidence="2" id="KW-1185">Reference proteome</keyword>